<reference evidence="1" key="1">
    <citation type="submission" date="2019-08" db="EMBL/GenBank/DDBJ databases">
        <authorList>
            <person name="Kucharzyk K."/>
            <person name="Murdoch R.W."/>
            <person name="Higgins S."/>
            <person name="Loffler F."/>
        </authorList>
    </citation>
    <scope>NUCLEOTIDE SEQUENCE</scope>
</reference>
<proteinExistence type="predicted"/>
<organism evidence="1">
    <name type="scientific">bioreactor metagenome</name>
    <dbReference type="NCBI Taxonomy" id="1076179"/>
    <lineage>
        <taxon>unclassified sequences</taxon>
        <taxon>metagenomes</taxon>
        <taxon>ecological metagenomes</taxon>
    </lineage>
</organism>
<gene>
    <name evidence="1" type="ORF">SDC9_208596</name>
</gene>
<sequence>MYLAGRASRGDGYVHARITVYVELVPHGGKRHGGRVVLVAKVREDYILRTAFRALKCELRRVAV</sequence>
<dbReference type="EMBL" id="VSSQ01136655">
    <property type="protein sequence ID" value="MPN60863.1"/>
    <property type="molecule type" value="Genomic_DNA"/>
</dbReference>
<dbReference type="AlphaFoldDB" id="A0A645JML3"/>
<comment type="caution">
    <text evidence="1">The sequence shown here is derived from an EMBL/GenBank/DDBJ whole genome shotgun (WGS) entry which is preliminary data.</text>
</comment>
<evidence type="ECO:0000313" key="1">
    <source>
        <dbReference type="EMBL" id="MPN60863.1"/>
    </source>
</evidence>
<name>A0A645JML3_9ZZZZ</name>
<protein>
    <submittedName>
        <fullName evidence="1">Uncharacterized protein</fullName>
    </submittedName>
</protein>
<accession>A0A645JML3</accession>